<feature type="transmembrane region" description="Helical" evidence="1">
    <location>
        <begin position="202"/>
        <end position="222"/>
    </location>
</feature>
<name>A0A2B7XA54_POLH7</name>
<keyword evidence="1" id="KW-1133">Transmembrane helix</keyword>
<accession>A0A2B7XA54</accession>
<sequence length="313" mass="34922">MAEGPLQPERLLQQRALVAQLQSHLPAVNRSVIAFLEQLHARARHISPDPQNTEPETDLPDPSIEEVKDYFTNTVKRLDETATALMGHLQFVESHRGITEAENVTRLTELAFFFIPLSFAASAFSMQIGELTEPVPLWAFLAFGLSLSASSYLVRLVVRSSTTQRLKHSLMTQVRRHNDLPTGGPVPTTAFIAWLSARFGPAVLFAVILLCILAPALSVLWTRELSTGLKAAVTVVLIVSVLLFSVIILCVNDVRKMVMRGVEYSWFKRGTVEHDEVALGISSEQPKQRENRKKHILKRVFGSYINKDARNSS</sequence>
<reference evidence="2 3" key="1">
    <citation type="submission" date="2017-10" db="EMBL/GenBank/DDBJ databases">
        <title>Comparative genomics in systemic dimorphic fungi from Ajellomycetaceae.</title>
        <authorList>
            <person name="Munoz J.F."/>
            <person name="Mcewen J.G."/>
            <person name="Clay O.K."/>
            <person name="Cuomo C.A."/>
        </authorList>
    </citation>
    <scope>NUCLEOTIDE SEQUENCE [LARGE SCALE GENOMIC DNA]</scope>
    <source>
        <strain evidence="2 3">UAMH7299</strain>
    </source>
</reference>
<keyword evidence="3" id="KW-1185">Reference proteome</keyword>
<proteinExistence type="predicted"/>
<dbReference type="EMBL" id="PDNA01000186">
    <property type="protein sequence ID" value="PGH05612.1"/>
    <property type="molecule type" value="Genomic_DNA"/>
</dbReference>
<evidence type="ECO:0000313" key="2">
    <source>
        <dbReference type="EMBL" id="PGH05612.1"/>
    </source>
</evidence>
<feature type="transmembrane region" description="Helical" evidence="1">
    <location>
        <begin position="110"/>
        <end position="129"/>
    </location>
</feature>
<keyword evidence="1" id="KW-0812">Transmembrane</keyword>
<comment type="caution">
    <text evidence="2">The sequence shown here is derived from an EMBL/GenBank/DDBJ whole genome shotgun (WGS) entry which is preliminary data.</text>
</comment>
<gene>
    <name evidence="2" type="ORF">AJ80_08304</name>
</gene>
<protein>
    <submittedName>
        <fullName evidence="2">Uncharacterized protein</fullName>
    </submittedName>
</protein>
<evidence type="ECO:0000313" key="3">
    <source>
        <dbReference type="Proteomes" id="UP000224634"/>
    </source>
</evidence>
<dbReference type="AlphaFoldDB" id="A0A2B7XA54"/>
<feature type="transmembrane region" description="Helical" evidence="1">
    <location>
        <begin position="228"/>
        <end position="251"/>
    </location>
</feature>
<evidence type="ECO:0000256" key="1">
    <source>
        <dbReference type="SAM" id="Phobius"/>
    </source>
</evidence>
<keyword evidence="1" id="KW-0472">Membrane</keyword>
<dbReference type="OrthoDB" id="3231000at2759"/>
<dbReference type="Proteomes" id="UP000224634">
    <property type="component" value="Unassembled WGS sequence"/>
</dbReference>
<dbReference type="STRING" id="1447883.A0A2B7XA54"/>
<feature type="transmembrane region" description="Helical" evidence="1">
    <location>
        <begin position="135"/>
        <end position="158"/>
    </location>
</feature>
<organism evidence="2 3">
    <name type="scientific">Polytolypa hystricis (strain UAMH7299)</name>
    <dbReference type="NCBI Taxonomy" id="1447883"/>
    <lineage>
        <taxon>Eukaryota</taxon>
        <taxon>Fungi</taxon>
        <taxon>Dikarya</taxon>
        <taxon>Ascomycota</taxon>
        <taxon>Pezizomycotina</taxon>
        <taxon>Eurotiomycetes</taxon>
        <taxon>Eurotiomycetidae</taxon>
        <taxon>Onygenales</taxon>
        <taxon>Onygenales incertae sedis</taxon>
        <taxon>Polytolypa</taxon>
    </lineage>
</organism>